<dbReference type="PANTHER" id="PTHR43699:SF1">
    <property type="entry name" value="3-DEHYDROQUINATE DEHYDRATASE"/>
    <property type="match status" value="1"/>
</dbReference>
<comment type="pathway">
    <text evidence="4">Metabolic intermediate biosynthesis; chorismate biosynthesis; chorismate from D-erythrose 4-phosphate and phosphoenolpyruvate: step 3/7.</text>
</comment>
<organism evidence="5 6">
    <name type="scientific">Candidatus Pantoea soli</name>
    <dbReference type="NCBI Taxonomy" id="3098669"/>
    <lineage>
        <taxon>Bacteria</taxon>
        <taxon>Pseudomonadati</taxon>
        <taxon>Pseudomonadota</taxon>
        <taxon>Gammaproteobacteria</taxon>
        <taxon>Enterobacterales</taxon>
        <taxon>Erwiniaceae</taxon>
        <taxon>Pantoea</taxon>
    </lineage>
</organism>
<evidence type="ECO:0000256" key="3">
    <source>
        <dbReference type="ARBA" id="ARBA00023270"/>
    </source>
</evidence>
<dbReference type="GO" id="GO:0046279">
    <property type="term" value="P:3,4-dihydroxybenzoate biosynthetic process"/>
    <property type="evidence" value="ECO:0007669"/>
    <property type="project" value="TreeGrafter"/>
</dbReference>
<keyword evidence="5" id="KW-0614">Plasmid</keyword>
<dbReference type="NCBIfam" id="TIGR01093">
    <property type="entry name" value="aroD"/>
    <property type="match status" value="1"/>
</dbReference>
<accession>A0A518XIR8</accession>
<gene>
    <name evidence="4 5" type="primary">aroD</name>
    <name evidence="5" type="ORF">D8B20_19435</name>
</gene>
<comment type="catalytic activity">
    <reaction evidence="1 4">
        <text>3-dehydroquinate = 3-dehydroshikimate + H2O</text>
        <dbReference type="Rhea" id="RHEA:21096"/>
        <dbReference type="ChEBI" id="CHEBI:15377"/>
        <dbReference type="ChEBI" id="CHEBI:16630"/>
        <dbReference type="ChEBI" id="CHEBI:32364"/>
        <dbReference type="EC" id="4.2.1.10"/>
    </reaction>
</comment>
<keyword evidence="6" id="KW-1185">Reference proteome</keyword>
<dbReference type="KEGG" id="pdis:D8B20_19435"/>
<dbReference type="GO" id="GO:0009423">
    <property type="term" value="P:chorismate biosynthetic process"/>
    <property type="evidence" value="ECO:0007669"/>
    <property type="project" value="UniProtKB-UniRule"/>
</dbReference>
<dbReference type="Proteomes" id="UP000319411">
    <property type="component" value="Plasmid unnamed1"/>
</dbReference>
<dbReference type="InterPro" id="IPR050146">
    <property type="entry name" value="Type-I_3-dehydroquinase"/>
</dbReference>
<comment type="function">
    <text evidence="4">Involved in the third step of the chorismate pathway, which leads to the biosynthesis of aromatic amino acids. Catalyzes the cis-dehydration of 3-dehydroquinate (DHQ) and introduces the first double bond of the aromatic ring to yield 3-dehydroshikimate.</text>
</comment>
<feature type="binding site" evidence="4">
    <location>
        <position position="64"/>
    </location>
    <ligand>
        <name>3-dehydroquinate</name>
        <dbReference type="ChEBI" id="CHEBI:32364"/>
    </ligand>
</feature>
<name>A0A518XIR8_9GAMM</name>
<dbReference type="UniPathway" id="UPA00053">
    <property type="reaction ID" value="UER00086"/>
</dbReference>
<evidence type="ECO:0000256" key="1">
    <source>
        <dbReference type="ARBA" id="ARBA00001864"/>
    </source>
</evidence>
<evidence type="ECO:0000256" key="4">
    <source>
        <dbReference type="HAMAP-Rule" id="MF_00214"/>
    </source>
</evidence>
<reference evidence="5 6" key="1">
    <citation type="submission" date="2018-10" db="EMBL/GenBank/DDBJ databases">
        <title>Genome Sequencing of Pantoea dispersa DSM 32899.</title>
        <authorList>
            <person name="Nawrath M."/>
            <person name="Ottenheim C."/>
            <person name="Wilm A."/>
            <person name="Zimmermann W."/>
            <person name="Wu J.C."/>
        </authorList>
    </citation>
    <scope>NUCLEOTIDE SEQUENCE [LARGE SCALE GENOMIC DNA]</scope>
    <source>
        <strain evidence="5 6">DSM 32899</strain>
        <plasmid evidence="5 6">unnamed1</plasmid>
    </source>
</reference>
<evidence type="ECO:0000313" key="6">
    <source>
        <dbReference type="Proteomes" id="UP000319411"/>
    </source>
</evidence>
<sequence>MSLTGASEEDMLRQASEAAKRDSVQMAELRADKLAFVTDAERVARLGHAVRTRLQGKPLLLTFRSKAEGGDKTLDAHTYSALYRQWLDAGFADLIDIEMQAGEAVVRPLIACAHQRNTRVILSYHDFATTPSLADILSRLQQQDAQGADILKIALMPHSPADVTRLLDASWQMRQQTDKPMLIMAMGDTGKITRMSGELFGSNLTFASLGEASAPGQIASDELAQFLEALRQ</sequence>
<dbReference type="GO" id="GO:0009073">
    <property type="term" value="P:aromatic amino acid family biosynthetic process"/>
    <property type="evidence" value="ECO:0007669"/>
    <property type="project" value="UniProtKB-KW"/>
</dbReference>
<dbReference type="GO" id="GO:0008652">
    <property type="term" value="P:amino acid biosynthetic process"/>
    <property type="evidence" value="ECO:0007669"/>
    <property type="project" value="UniProtKB-KW"/>
</dbReference>
<evidence type="ECO:0000313" key="5">
    <source>
        <dbReference type="EMBL" id="QDY44088.1"/>
    </source>
</evidence>
<geneLocation type="plasmid" evidence="5 6">
    <name>unnamed1</name>
</geneLocation>
<dbReference type="EC" id="4.2.1.10" evidence="4"/>
<keyword evidence="3 4" id="KW-0704">Schiff base</keyword>
<feature type="binding site" evidence="4">
    <location>
        <position position="213"/>
    </location>
    <ligand>
        <name>3-dehydroquinate</name>
        <dbReference type="ChEBI" id="CHEBI:32364"/>
    </ligand>
</feature>
<dbReference type="PROSITE" id="PS01028">
    <property type="entry name" value="DEHYDROQUINASE_I"/>
    <property type="match status" value="1"/>
</dbReference>
<feature type="binding site" evidence="4">
    <location>
        <position position="194"/>
    </location>
    <ligand>
        <name>3-dehydroquinate</name>
        <dbReference type="ChEBI" id="CHEBI:32364"/>
    </ligand>
</feature>
<dbReference type="InterPro" id="IPR013785">
    <property type="entry name" value="Aldolase_TIM"/>
</dbReference>
<dbReference type="CDD" id="cd00502">
    <property type="entry name" value="DHQase_I"/>
    <property type="match status" value="1"/>
</dbReference>
<dbReference type="OrthoDB" id="9813659at2"/>
<proteinExistence type="inferred from homology"/>
<dbReference type="EMBL" id="CP032703">
    <property type="protein sequence ID" value="QDY44088.1"/>
    <property type="molecule type" value="Genomic_DNA"/>
</dbReference>
<evidence type="ECO:0000256" key="2">
    <source>
        <dbReference type="ARBA" id="ARBA00023239"/>
    </source>
</evidence>
<dbReference type="SUPFAM" id="SSF51569">
    <property type="entry name" value="Aldolase"/>
    <property type="match status" value="1"/>
</dbReference>
<dbReference type="GO" id="GO:0003855">
    <property type="term" value="F:3-dehydroquinate dehydratase activity"/>
    <property type="evidence" value="ECO:0007669"/>
    <property type="project" value="UniProtKB-UniRule"/>
</dbReference>
<comment type="subunit">
    <text evidence="4">Homodimer.</text>
</comment>
<comment type="similarity">
    <text evidence="4">Belongs to the type-I 3-dehydroquinase family.</text>
</comment>
<feature type="binding site" evidence="4">
    <location>
        <begin position="28"/>
        <end position="30"/>
    </location>
    <ligand>
        <name>3-dehydroquinate</name>
        <dbReference type="ChEBI" id="CHEBI:32364"/>
    </ligand>
</feature>
<keyword evidence="2 4" id="KW-0456">Lyase</keyword>
<protein>
    <recommendedName>
        <fullName evidence="4">3-dehydroquinate dehydratase</fullName>
        <shortName evidence="4">3-dehydroquinase</shortName>
        <ecNumber evidence="4">4.2.1.10</ecNumber>
    </recommendedName>
    <alternativeName>
        <fullName evidence="4">Type I DHQase</fullName>
    </alternativeName>
    <alternativeName>
        <fullName evidence="4">Type I dehydroquinase</fullName>
        <shortName evidence="4">DHQ1</shortName>
    </alternativeName>
</protein>
<dbReference type="InterPro" id="IPR001381">
    <property type="entry name" value="DHquinase_I"/>
</dbReference>
<feature type="binding site" evidence="4">
    <location>
        <position position="217"/>
    </location>
    <ligand>
        <name>3-dehydroquinate</name>
        <dbReference type="ChEBI" id="CHEBI:32364"/>
    </ligand>
</feature>
<dbReference type="HAMAP" id="MF_00214">
    <property type="entry name" value="AroD"/>
    <property type="match status" value="1"/>
</dbReference>
<feature type="binding site" evidence="4">
    <location>
        <position position="2"/>
    </location>
    <ligand>
        <name>3-dehydroquinate</name>
        <dbReference type="ChEBI" id="CHEBI:32364"/>
    </ligand>
</feature>
<dbReference type="InterPro" id="IPR018508">
    <property type="entry name" value="3-dehydroquinate_DH_AS"/>
</dbReference>
<feature type="active site" description="Schiff-base intermediate with substrate" evidence="4">
    <location>
        <position position="152"/>
    </location>
</feature>
<dbReference type="FunFam" id="3.20.20.70:FF:000047">
    <property type="entry name" value="3-dehydroquinate dehydratase"/>
    <property type="match status" value="1"/>
</dbReference>
<dbReference type="AlphaFoldDB" id="A0A518XIR8"/>
<feature type="active site" description="Proton donor/acceptor" evidence="4">
    <location>
        <position position="125"/>
    </location>
</feature>
<keyword evidence="4" id="KW-0028">Amino-acid biosynthesis</keyword>
<dbReference type="RefSeq" id="WP_145891381.1">
    <property type="nucleotide sequence ID" value="NZ_CP032703.1"/>
</dbReference>
<dbReference type="Pfam" id="PF01487">
    <property type="entry name" value="DHquinase_I"/>
    <property type="match status" value="1"/>
</dbReference>
<keyword evidence="4" id="KW-0057">Aromatic amino acid biosynthesis</keyword>
<dbReference type="PANTHER" id="PTHR43699">
    <property type="entry name" value="3-DEHYDROQUINATE DEHYDRATASE"/>
    <property type="match status" value="1"/>
</dbReference>
<dbReference type="Gene3D" id="3.20.20.70">
    <property type="entry name" value="Aldolase class I"/>
    <property type="match status" value="1"/>
</dbReference>